<proteinExistence type="predicted"/>
<sequence length="186" mass="20976">MSDTHKYDDMPRATFITDKMARFRQRLAATYLVHESAGSEPVYYTVTLEESEGISEGGVYTSLAVTLYSAPVNADPPFDGEPEDGRWFRIDEAGAAWDAYHSTVSYMIGRGMKPVERPHNDYTLGYLRALLDLMEYHGGFEATSNNNPAVRDAHHWTRMHIRDLIKGIRGSAGADYLQDPNSNPRR</sequence>
<dbReference type="EMBL" id="JAAAXJ010000031">
    <property type="protein sequence ID" value="NBJ27215.1"/>
    <property type="molecule type" value="Genomic_DNA"/>
</dbReference>
<dbReference type="Proteomes" id="UP000818323">
    <property type="component" value="Unassembled WGS sequence"/>
</dbReference>
<reference evidence="1 2" key="1">
    <citation type="submission" date="2020-01" db="EMBL/GenBank/DDBJ databases">
        <title>Microvirga sp. nov., an arsenate reduction bacterium isolated from Tibet hotspring sediments.</title>
        <authorList>
            <person name="Yuan C.-G."/>
        </authorList>
    </citation>
    <scope>NUCLEOTIDE SEQUENCE [LARGE SCALE GENOMIC DNA]</scope>
    <source>
        <strain evidence="1 2">SYSU G3D203</strain>
    </source>
</reference>
<evidence type="ECO:0000313" key="1">
    <source>
        <dbReference type="EMBL" id="NBJ27215.1"/>
    </source>
</evidence>
<protein>
    <submittedName>
        <fullName evidence="1">Uncharacterized protein</fullName>
    </submittedName>
</protein>
<name>A0ABW9Z426_9HYPH</name>
<comment type="caution">
    <text evidence="1">The sequence shown here is derived from an EMBL/GenBank/DDBJ whole genome shotgun (WGS) entry which is preliminary data.</text>
</comment>
<dbReference type="RefSeq" id="WP_161726644.1">
    <property type="nucleotide sequence ID" value="NZ_JAAAXI010000041.1"/>
</dbReference>
<gene>
    <name evidence="1" type="ORF">GR303_23125</name>
</gene>
<organism evidence="1 2">
    <name type="scientific">Microvirga arsenatis</name>
    <dbReference type="NCBI Taxonomy" id="2692265"/>
    <lineage>
        <taxon>Bacteria</taxon>
        <taxon>Pseudomonadati</taxon>
        <taxon>Pseudomonadota</taxon>
        <taxon>Alphaproteobacteria</taxon>
        <taxon>Hyphomicrobiales</taxon>
        <taxon>Methylobacteriaceae</taxon>
        <taxon>Microvirga</taxon>
    </lineage>
</organism>
<keyword evidence="2" id="KW-1185">Reference proteome</keyword>
<evidence type="ECO:0000313" key="2">
    <source>
        <dbReference type="Proteomes" id="UP000818323"/>
    </source>
</evidence>
<accession>A0ABW9Z426</accession>